<evidence type="ECO:0000259" key="2">
    <source>
        <dbReference type="Pfam" id="PF00534"/>
    </source>
</evidence>
<keyword evidence="1" id="KW-0808">Transferase</keyword>
<dbReference type="RefSeq" id="WP_052739257.1">
    <property type="nucleotide sequence ID" value="NZ_AP019780.1"/>
</dbReference>
<evidence type="ECO:0000256" key="1">
    <source>
        <dbReference type="ARBA" id="ARBA00022679"/>
    </source>
</evidence>
<dbReference type="CDD" id="cd03801">
    <property type="entry name" value="GT4_PimA-like"/>
    <property type="match status" value="1"/>
</dbReference>
<dbReference type="GO" id="GO:0016757">
    <property type="term" value="F:glycosyltransferase activity"/>
    <property type="evidence" value="ECO:0007669"/>
    <property type="project" value="InterPro"/>
</dbReference>
<dbReference type="Pfam" id="PF00534">
    <property type="entry name" value="Glycos_transf_1"/>
    <property type="match status" value="1"/>
</dbReference>
<protein>
    <recommendedName>
        <fullName evidence="5">Glycosyltransferase</fullName>
    </recommendedName>
</protein>
<evidence type="ECO:0000313" key="4">
    <source>
        <dbReference type="EMBL" id="KKG79368.1"/>
    </source>
</evidence>
<feature type="domain" description="Glycosyltransferase subfamily 4-like N-terminal" evidence="3">
    <location>
        <begin position="22"/>
        <end position="186"/>
    </location>
</feature>
<proteinExistence type="predicted"/>
<dbReference type="Pfam" id="PF13439">
    <property type="entry name" value="Glyco_transf_4"/>
    <property type="match status" value="1"/>
</dbReference>
<dbReference type="PATRIC" id="fig|2209.69.peg.3452"/>
<reference evidence="4" key="1">
    <citation type="journal article" date="2015" name="ISME J.">
        <title>Genomic and phenotypic differentiation among Methanosarcina mazei populations from Columbia River sediment.</title>
        <authorList>
            <person name="Youngblut N.D."/>
            <person name="Wirth J.S."/>
            <person name="Henriksen J.R."/>
            <person name="Smith M."/>
            <person name="Simon H."/>
            <person name="Metcalf W.W."/>
            <person name="Whitaker R.J."/>
        </authorList>
    </citation>
    <scope>NUCLEOTIDE SEQUENCE [LARGE SCALE GENOMIC DNA]</scope>
    <source>
        <strain evidence="4">3.H.A.1A.1</strain>
    </source>
</reference>
<dbReference type="InterPro" id="IPR028098">
    <property type="entry name" value="Glyco_trans_4-like_N"/>
</dbReference>
<dbReference type="SUPFAM" id="SSF53756">
    <property type="entry name" value="UDP-Glycosyltransferase/glycogen phosphorylase"/>
    <property type="match status" value="1"/>
</dbReference>
<evidence type="ECO:0000259" key="3">
    <source>
        <dbReference type="Pfam" id="PF13439"/>
    </source>
</evidence>
<dbReference type="PANTHER" id="PTHR46401">
    <property type="entry name" value="GLYCOSYLTRANSFERASE WBBK-RELATED"/>
    <property type="match status" value="1"/>
</dbReference>
<name>A0A0F8JUR6_METMZ</name>
<organism evidence="4">
    <name type="scientific">Methanosarcina mazei</name>
    <name type="common">Methanosarcina frisia</name>
    <dbReference type="NCBI Taxonomy" id="2209"/>
    <lineage>
        <taxon>Archaea</taxon>
        <taxon>Methanobacteriati</taxon>
        <taxon>Methanobacteriota</taxon>
        <taxon>Stenosarchaea group</taxon>
        <taxon>Methanomicrobia</taxon>
        <taxon>Methanosarcinales</taxon>
        <taxon>Methanosarcinaceae</taxon>
        <taxon>Methanosarcina</taxon>
    </lineage>
</organism>
<dbReference type="AlphaFoldDB" id="A0A0F8JUR6"/>
<gene>
    <name evidence="4" type="ORF">DU43_15550</name>
</gene>
<dbReference type="Gene3D" id="3.40.50.2000">
    <property type="entry name" value="Glycogen Phosphorylase B"/>
    <property type="match status" value="2"/>
</dbReference>
<dbReference type="GeneID" id="66137388"/>
<dbReference type="InterPro" id="IPR001296">
    <property type="entry name" value="Glyco_trans_1"/>
</dbReference>
<dbReference type="PANTHER" id="PTHR46401:SF2">
    <property type="entry name" value="GLYCOSYLTRANSFERASE WBBK-RELATED"/>
    <property type="match status" value="1"/>
</dbReference>
<comment type="caution">
    <text evidence="4">The sequence shown here is derived from an EMBL/GenBank/DDBJ whole genome shotgun (WGS) entry which is preliminary data.</text>
</comment>
<evidence type="ECO:0008006" key="5">
    <source>
        <dbReference type="Google" id="ProtNLM"/>
    </source>
</evidence>
<sequence length="406" mass="46434">MSDKNIYENSVTLIGSLPPIKGISPYCYELMTSLSRSIHVEFIGFEKMYPDFLYPGGKSKEDGIIPDFSKIPNVSVRNILTYYNPLSWIWAGLTIKSKVVHAQWWSHVLAPIYFVILSLCKIRGKKIIITVHNVTPHEKNNFNQYLNKTILFFGDQFIVHSLRNIEELHDIFGINKEKIIKIPHGISKIKSSKIEKKVLREKLGLPISKKIILCFGGIRDYKGIDVVLEALSIISKKKDDVLLIIAGQPWVDWSKYEEIIQKNNLDDYVKLFLKFIPSNEMSYFYYASDLAVLPYRNFTSQSGAGSEALSYKIPLIVSDVGGLPELVKDKNCIIQPNNPDDLADKILTILNDENLHIKLSRESGELADEYSWNTVAKKTVNLYEMLMKMQHIKNKNSKEISVTLEN</sequence>
<feature type="domain" description="Glycosyl transferase family 1" evidence="2">
    <location>
        <begin position="197"/>
        <end position="361"/>
    </location>
</feature>
<dbReference type="EMBL" id="JJPM01000047">
    <property type="protein sequence ID" value="KKG79368.1"/>
    <property type="molecule type" value="Genomic_DNA"/>
</dbReference>
<accession>A0A0F8JUR6</accession>